<dbReference type="InterPro" id="IPR016181">
    <property type="entry name" value="Acyl_CoA_acyltransferase"/>
</dbReference>
<dbReference type="GO" id="GO:0016747">
    <property type="term" value="F:acyltransferase activity, transferring groups other than amino-acyl groups"/>
    <property type="evidence" value="ECO:0007669"/>
    <property type="project" value="InterPro"/>
</dbReference>
<dbReference type="PANTHER" id="PTHR43792:SF1">
    <property type="entry name" value="N-ACETYLTRANSFERASE DOMAIN-CONTAINING PROTEIN"/>
    <property type="match status" value="1"/>
</dbReference>
<sequence>METERLLLRPLSLDDAEDHARYQGDAEAVRYLRWPARTPEESRAHLAVRLPSDRLAADGDVVVLAIVPRSGPFAGRVVGDLTLIATSTEQAGVEIGWVLHPEAQGRGFATEAARALIDLAFDRLGAHRVVAQLDARNTASARLCERLGLRLEAHHLDDEFCKGEWTSTLVYALLARER</sequence>
<organism evidence="2 3">
    <name type="scientific">Rathayibacter festucae DSM 15932</name>
    <dbReference type="NCBI Taxonomy" id="1328866"/>
    <lineage>
        <taxon>Bacteria</taxon>
        <taxon>Bacillati</taxon>
        <taxon>Actinomycetota</taxon>
        <taxon>Actinomycetes</taxon>
        <taxon>Micrococcales</taxon>
        <taxon>Microbacteriaceae</taxon>
        <taxon>Rathayibacter</taxon>
    </lineage>
</organism>
<dbReference type="Gene3D" id="3.40.630.30">
    <property type="match status" value="1"/>
</dbReference>
<keyword evidence="2" id="KW-0808">Transferase</keyword>
<evidence type="ECO:0000259" key="1">
    <source>
        <dbReference type="PROSITE" id="PS51186"/>
    </source>
</evidence>
<accession>A0A3Q9V011</accession>
<protein>
    <submittedName>
        <fullName evidence="2">N-acetyltransferase</fullName>
    </submittedName>
</protein>
<reference evidence="2 3" key="1">
    <citation type="submission" date="2018-03" db="EMBL/GenBank/DDBJ databases">
        <title>Bacteriophage NCPPB3778 and a type I-E CRISPR drive the evolution of the US Biological Select Agent, Rathayibacter toxicus.</title>
        <authorList>
            <person name="Davis E.W.II."/>
            <person name="Tabima J.F."/>
            <person name="Weisberg A.J."/>
            <person name="Dantas Lopes L."/>
            <person name="Wiseman M.S."/>
            <person name="Wiseman M.S."/>
            <person name="Pupko T."/>
            <person name="Belcher M.S."/>
            <person name="Sechler A.J."/>
            <person name="Tancos M.A."/>
            <person name="Schroeder B.K."/>
            <person name="Murray T.D."/>
            <person name="Luster D.G."/>
            <person name="Schneider W.L."/>
            <person name="Rogers E."/>
            <person name="Andreote F.D."/>
            <person name="Grunwald N.J."/>
            <person name="Putnam M.L."/>
            <person name="Chang J.H."/>
        </authorList>
    </citation>
    <scope>NUCLEOTIDE SEQUENCE [LARGE SCALE GENOMIC DNA]</scope>
    <source>
        <strain evidence="2 3">DSM 15932</strain>
    </source>
</reference>
<dbReference type="SUPFAM" id="SSF55729">
    <property type="entry name" value="Acyl-CoA N-acyltransferases (Nat)"/>
    <property type="match status" value="1"/>
</dbReference>
<dbReference type="AlphaFoldDB" id="A0A3Q9V011"/>
<dbReference type="PANTHER" id="PTHR43792">
    <property type="entry name" value="GNAT FAMILY, PUTATIVE (AFU_ORTHOLOGUE AFUA_3G00765)-RELATED-RELATED"/>
    <property type="match status" value="1"/>
</dbReference>
<feature type="domain" description="N-acetyltransferase" evidence="1">
    <location>
        <begin position="6"/>
        <end position="176"/>
    </location>
</feature>
<dbReference type="Pfam" id="PF13302">
    <property type="entry name" value="Acetyltransf_3"/>
    <property type="match status" value="1"/>
</dbReference>
<evidence type="ECO:0000313" key="2">
    <source>
        <dbReference type="EMBL" id="AZZ54446.1"/>
    </source>
</evidence>
<dbReference type="EMBL" id="CP028137">
    <property type="protein sequence ID" value="AZZ54446.1"/>
    <property type="molecule type" value="Genomic_DNA"/>
</dbReference>
<dbReference type="CDD" id="cd04301">
    <property type="entry name" value="NAT_SF"/>
    <property type="match status" value="1"/>
</dbReference>
<name>A0A3Q9V011_9MICO</name>
<dbReference type="Proteomes" id="UP000285317">
    <property type="component" value="Chromosome"/>
</dbReference>
<proteinExistence type="predicted"/>
<dbReference type="KEGG" id="rfs:C1I64_19670"/>
<evidence type="ECO:0000313" key="3">
    <source>
        <dbReference type="Proteomes" id="UP000285317"/>
    </source>
</evidence>
<gene>
    <name evidence="2" type="ORF">C1I64_19670</name>
</gene>
<dbReference type="InterPro" id="IPR051531">
    <property type="entry name" value="N-acetyltransferase"/>
</dbReference>
<dbReference type="InterPro" id="IPR000182">
    <property type="entry name" value="GNAT_dom"/>
</dbReference>
<dbReference type="PROSITE" id="PS51186">
    <property type="entry name" value="GNAT"/>
    <property type="match status" value="1"/>
</dbReference>